<protein>
    <submittedName>
        <fullName evidence="3">Abortive infection protein</fullName>
    </submittedName>
</protein>
<keyword evidence="1" id="KW-0812">Transmembrane</keyword>
<organism evidence="3 4">
    <name type="scientific">Candidatus Sulfotelmatobacter kueseliae</name>
    <dbReference type="NCBI Taxonomy" id="2042962"/>
    <lineage>
        <taxon>Bacteria</taxon>
        <taxon>Pseudomonadati</taxon>
        <taxon>Acidobacteriota</taxon>
        <taxon>Terriglobia</taxon>
        <taxon>Terriglobales</taxon>
        <taxon>Candidatus Korobacteraceae</taxon>
        <taxon>Candidatus Sulfotelmatobacter</taxon>
    </lineage>
</organism>
<feature type="domain" description="CAAX prenyl protease 2/Lysostaphin resistance protein A-like" evidence="2">
    <location>
        <begin position="192"/>
        <end position="290"/>
    </location>
</feature>
<dbReference type="EMBL" id="OMOD01000188">
    <property type="protein sequence ID" value="SPF48930.1"/>
    <property type="molecule type" value="Genomic_DNA"/>
</dbReference>
<sequence length="295" mass="33769">MQNVTPSAIVALVAELSVAAWFGMAADRAARTVERWPAVVRTLVPALLVLPYVLVALSQHIFQWQWFALYAGLPVWLAWLLGQAAERDPERRGNWRDALILLVLGLAVDLRWFESAWPAGLRALNELLLVDMGLYGFMAVRQLDGAGFDFHFKWTDAKTGLRELAFFAPIVLLLGLALGFIHAHANWPAVWKAALTWIYIFLVTAVPEELFFRAWMQNFLERRVGRRWALGIASVVFGLAHFNKRNPVGVHFNWRYVVLASIAGIFYGRAWRERRRVPASAITHTCVDWLWSWWF</sequence>
<evidence type="ECO:0000259" key="2">
    <source>
        <dbReference type="Pfam" id="PF02517"/>
    </source>
</evidence>
<feature type="transmembrane region" description="Helical" evidence="1">
    <location>
        <begin position="64"/>
        <end position="82"/>
    </location>
</feature>
<keyword evidence="1" id="KW-0472">Membrane</keyword>
<evidence type="ECO:0000313" key="3">
    <source>
        <dbReference type="EMBL" id="SPF48930.1"/>
    </source>
</evidence>
<dbReference type="GO" id="GO:0080120">
    <property type="term" value="P:CAAX-box protein maturation"/>
    <property type="evidence" value="ECO:0007669"/>
    <property type="project" value="UniProtKB-ARBA"/>
</dbReference>
<feature type="transmembrane region" description="Helical" evidence="1">
    <location>
        <begin position="6"/>
        <end position="26"/>
    </location>
</feature>
<keyword evidence="1" id="KW-1133">Transmembrane helix</keyword>
<evidence type="ECO:0000313" key="4">
    <source>
        <dbReference type="Proteomes" id="UP000238701"/>
    </source>
</evidence>
<dbReference type="GO" id="GO:0004175">
    <property type="term" value="F:endopeptidase activity"/>
    <property type="evidence" value="ECO:0007669"/>
    <property type="project" value="UniProtKB-ARBA"/>
</dbReference>
<reference evidence="4" key="1">
    <citation type="submission" date="2018-02" db="EMBL/GenBank/DDBJ databases">
        <authorList>
            <person name="Hausmann B."/>
        </authorList>
    </citation>
    <scope>NUCLEOTIDE SEQUENCE [LARGE SCALE GENOMIC DNA]</scope>
    <source>
        <strain evidence="4">Peat soil MAG SbA1</strain>
    </source>
</reference>
<evidence type="ECO:0000256" key="1">
    <source>
        <dbReference type="SAM" id="Phobius"/>
    </source>
</evidence>
<proteinExistence type="predicted"/>
<dbReference type="Pfam" id="PF02517">
    <property type="entry name" value="Rce1-like"/>
    <property type="match status" value="1"/>
</dbReference>
<gene>
    <name evidence="3" type="ORF">SBA1_90066</name>
</gene>
<feature type="transmembrane region" description="Helical" evidence="1">
    <location>
        <begin position="189"/>
        <end position="212"/>
    </location>
</feature>
<feature type="transmembrane region" description="Helical" evidence="1">
    <location>
        <begin position="254"/>
        <end position="271"/>
    </location>
</feature>
<feature type="transmembrane region" description="Helical" evidence="1">
    <location>
        <begin position="164"/>
        <end position="183"/>
    </location>
</feature>
<feature type="transmembrane region" description="Helical" evidence="1">
    <location>
        <begin position="38"/>
        <end position="58"/>
    </location>
</feature>
<feature type="transmembrane region" description="Helical" evidence="1">
    <location>
        <begin position="224"/>
        <end position="242"/>
    </location>
</feature>
<dbReference type="OrthoDB" id="3609935at2"/>
<dbReference type="InterPro" id="IPR003675">
    <property type="entry name" value="Rce1/LyrA-like_dom"/>
</dbReference>
<accession>A0A2U3LAT1</accession>
<dbReference type="Proteomes" id="UP000238701">
    <property type="component" value="Unassembled WGS sequence"/>
</dbReference>
<name>A0A2U3LAT1_9BACT</name>
<dbReference type="AlphaFoldDB" id="A0A2U3LAT1"/>